<dbReference type="CDD" id="cd18809">
    <property type="entry name" value="SF1_C_RecD"/>
    <property type="match status" value="1"/>
</dbReference>
<dbReference type="OrthoDB" id="9763659at2"/>
<keyword evidence="3" id="KW-0547">Nucleotide-binding</keyword>
<keyword evidence="3" id="KW-0067">ATP-binding</keyword>
<dbReference type="GO" id="GO:0006281">
    <property type="term" value="P:DNA repair"/>
    <property type="evidence" value="ECO:0007669"/>
    <property type="project" value="InterPro"/>
</dbReference>
<evidence type="ECO:0000313" key="3">
    <source>
        <dbReference type="EMBL" id="RXQ92205.1"/>
    </source>
</evidence>
<comment type="caution">
    <text evidence="3">The sequence shown here is derived from an EMBL/GenBank/DDBJ whole genome shotgun (WGS) entry which is preliminary data.</text>
</comment>
<dbReference type="SUPFAM" id="SSF47819">
    <property type="entry name" value="HRDC-like"/>
    <property type="match status" value="1"/>
</dbReference>
<feature type="domain" description="HRDC" evidence="2">
    <location>
        <begin position="623"/>
        <end position="703"/>
    </location>
</feature>
<dbReference type="GO" id="GO:0000723">
    <property type="term" value="P:telomere maintenance"/>
    <property type="evidence" value="ECO:0007669"/>
    <property type="project" value="InterPro"/>
</dbReference>
<dbReference type="GO" id="GO:0003678">
    <property type="term" value="F:DNA helicase activity"/>
    <property type="evidence" value="ECO:0007669"/>
    <property type="project" value="InterPro"/>
</dbReference>
<dbReference type="CDD" id="cd18037">
    <property type="entry name" value="DEXSc_Pif1_like"/>
    <property type="match status" value="1"/>
</dbReference>
<keyword evidence="1" id="KW-0812">Transmembrane</keyword>
<evidence type="ECO:0000313" key="4">
    <source>
        <dbReference type="Proteomes" id="UP000289703"/>
    </source>
</evidence>
<dbReference type="InterPro" id="IPR002121">
    <property type="entry name" value="HRDC_dom"/>
</dbReference>
<dbReference type="PANTHER" id="PTHR47642">
    <property type="entry name" value="ATP-DEPENDENT DNA HELICASE"/>
    <property type="match status" value="1"/>
</dbReference>
<evidence type="ECO:0000259" key="2">
    <source>
        <dbReference type="PROSITE" id="PS50967"/>
    </source>
</evidence>
<dbReference type="AlphaFoldDB" id="A0A4Q1JL39"/>
<dbReference type="InterPro" id="IPR027417">
    <property type="entry name" value="P-loop_NTPase"/>
</dbReference>
<dbReference type="SUPFAM" id="SSF52540">
    <property type="entry name" value="P-loop containing nucleoside triphosphate hydrolases"/>
    <property type="match status" value="2"/>
</dbReference>
<keyword evidence="4" id="KW-1185">Reference proteome</keyword>
<dbReference type="Pfam" id="PF05970">
    <property type="entry name" value="PIF1"/>
    <property type="match status" value="1"/>
</dbReference>
<keyword evidence="3" id="KW-0378">Hydrolase</keyword>
<dbReference type="FunFam" id="3.40.50.300:FF:001498">
    <property type="entry name" value="ATP-dependent DNA helicase"/>
    <property type="match status" value="1"/>
</dbReference>
<protein>
    <submittedName>
        <fullName evidence="3">Helicase</fullName>
    </submittedName>
</protein>
<dbReference type="InterPro" id="IPR010997">
    <property type="entry name" value="HRDC-like_sf"/>
</dbReference>
<dbReference type="InterPro" id="IPR051055">
    <property type="entry name" value="PIF1_helicase"/>
</dbReference>
<dbReference type="PANTHER" id="PTHR47642:SF7">
    <property type="entry name" value="ATP-DEPENDENT DNA HELICASE PIF1"/>
    <property type="match status" value="1"/>
</dbReference>
<keyword evidence="1" id="KW-0472">Membrane</keyword>
<sequence>MAENKELKLAYDYIENTNTNIFLTGKAGTGKTTFLHRLRQESLKRMIVVAPTGVAAINAGGVTIHSFFQLGFSPILPDEEYQNKAKNAPENRLRKNKIDIIKSLDLLVIDEISMVRADLLDGIDSVLRHYRSSKLPFGGVQLLMIGDLQQLPPVVKQEEWSILSRFYETEFFFSSRALKKSPHICIELKHIYRQTDESFIRILNEIRNNQLSDASRRRLNANYKPDFDPDDKDAYITLSTHNRKAEEINEIKLEKLETDKKSFTASIDGQFPDYSFPTLEELELKKGAQVMFVKNDSQSAKRYYNGKIGVITFMNKDSISVKCEGDEDVIEVEKETWQNIKFNINEESKEIEEEVIGSFTQFPLKLAWAITIHKSQGLTFEKAIIDAASAFAHGQVYVALSRCKSLEGMVLKTRINPQGIICDSSVASFNKAMQENPPKQEDLYKAKRDYQLSLLKELFDMDLVYHYCYRLNKVFEAYPTTSQGDCKEKLKAVINQIKSELVKVGQQFANQLFHMFGDSANLENDKLFQERLHKACQYFIPKLELYILEPVHESYFDTDNQALEKTVKELRLQIVELTRVKLACMLYCQHGFVLKDFLELKAKEHLKTISFKRMPKQEDYSAVVDYPELFKQLKDWRYAKADALNTGVASIISLKVMVQICNSLPQNKMALKKIKGMGSKKIDEFGLELLKLVDAFKKENNLSQAPDIFSSAQTETPKKVSSKEQSFQMFKEGKSIPVIAAMRDLTRSTIEEHLTYYVGINALPVSSFVEDEKLDNIMAYFDTHEVHALNDAKRDLGKDVSMSDLRFVLAHWENVKDQKTN</sequence>
<accession>A0A4Q1JL39</accession>
<gene>
    <name evidence="3" type="ORF">EO244_11695</name>
</gene>
<dbReference type="Proteomes" id="UP000289703">
    <property type="component" value="Unassembled WGS sequence"/>
</dbReference>
<organism evidence="3 4">
    <name type="scientific">Ancylomarina salipaludis</name>
    <dbReference type="NCBI Taxonomy" id="2501299"/>
    <lineage>
        <taxon>Bacteria</taxon>
        <taxon>Pseudomonadati</taxon>
        <taxon>Bacteroidota</taxon>
        <taxon>Bacteroidia</taxon>
        <taxon>Marinilabiliales</taxon>
        <taxon>Marinifilaceae</taxon>
        <taxon>Ancylomarina</taxon>
    </lineage>
</organism>
<dbReference type="InterPro" id="IPR010285">
    <property type="entry name" value="DNA_helicase_pif1-like_DEAD"/>
</dbReference>
<dbReference type="GO" id="GO:0003676">
    <property type="term" value="F:nucleic acid binding"/>
    <property type="evidence" value="ECO:0007669"/>
    <property type="project" value="InterPro"/>
</dbReference>
<evidence type="ECO:0000256" key="1">
    <source>
        <dbReference type="SAM" id="Phobius"/>
    </source>
</evidence>
<dbReference type="RefSeq" id="WP_129254861.1">
    <property type="nucleotide sequence ID" value="NZ_SAXA01000010.1"/>
</dbReference>
<keyword evidence="1" id="KW-1133">Transmembrane helix</keyword>
<dbReference type="EMBL" id="SAXA01000010">
    <property type="protein sequence ID" value="RXQ92205.1"/>
    <property type="molecule type" value="Genomic_DNA"/>
</dbReference>
<dbReference type="Gene3D" id="1.10.150.80">
    <property type="entry name" value="HRDC domain"/>
    <property type="match status" value="1"/>
</dbReference>
<keyword evidence="3" id="KW-0347">Helicase</keyword>
<dbReference type="SMART" id="SM00341">
    <property type="entry name" value="HRDC"/>
    <property type="match status" value="1"/>
</dbReference>
<name>A0A4Q1JL39_9BACT</name>
<dbReference type="PROSITE" id="PS50967">
    <property type="entry name" value="HRDC"/>
    <property type="match status" value="1"/>
</dbReference>
<dbReference type="InterPro" id="IPR029491">
    <property type="entry name" value="Helicase_HTH"/>
</dbReference>
<dbReference type="InterPro" id="IPR003593">
    <property type="entry name" value="AAA+_ATPase"/>
</dbReference>
<dbReference type="InterPro" id="IPR044876">
    <property type="entry name" value="HRDC_dom_sf"/>
</dbReference>
<dbReference type="Pfam" id="PF00570">
    <property type="entry name" value="HRDC"/>
    <property type="match status" value="1"/>
</dbReference>
<dbReference type="SMART" id="SM00382">
    <property type="entry name" value="AAA"/>
    <property type="match status" value="1"/>
</dbReference>
<proteinExistence type="predicted"/>
<dbReference type="Pfam" id="PF14493">
    <property type="entry name" value="HTH_40"/>
    <property type="match status" value="1"/>
</dbReference>
<dbReference type="Gene3D" id="3.40.50.300">
    <property type="entry name" value="P-loop containing nucleotide triphosphate hydrolases"/>
    <property type="match status" value="2"/>
</dbReference>
<feature type="transmembrane region" description="Helical" evidence="1">
    <location>
        <begin position="46"/>
        <end position="68"/>
    </location>
</feature>
<dbReference type="GO" id="GO:0000166">
    <property type="term" value="F:nucleotide binding"/>
    <property type="evidence" value="ECO:0007669"/>
    <property type="project" value="InterPro"/>
</dbReference>
<reference evidence="3 4" key="1">
    <citation type="submission" date="2019-01" db="EMBL/GenBank/DDBJ databases">
        <title>Ancylomarina salipaludis sp. nov., isolated from a salt marsh.</title>
        <authorList>
            <person name="Yoon J.-H."/>
        </authorList>
    </citation>
    <scope>NUCLEOTIDE SEQUENCE [LARGE SCALE GENOMIC DNA]</scope>
    <source>
        <strain evidence="3 4">SHSM-M15</strain>
    </source>
</reference>